<dbReference type="PANTHER" id="PTHR36305:SF1">
    <property type="entry name" value="PHOSPHATIDYLGLYCEROPHOSPHATASE A"/>
    <property type="match status" value="1"/>
</dbReference>
<dbReference type="PIRSF" id="PIRSF006162">
    <property type="entry name" value="PgpA"/>
    <property type="match status" value="1"/>
</dbReference>
<organism evidence="4 6">
    <name type="scientific">Ferrovum myxofaciens</name>
    <dbReference type="NCBI Taxonomy" id="416213"/>
    <lineage>
        <taxon>Bacteria</taxon>
        <taxon>Pseudomonadati</taxon>
        <taxon>Pseudomonadota</taxon>
        <taxon>Betaproteobacteria</taxon>
        <taxon>Ferrovales</taxon>
        <taxon>Ferrovaceae</taxon>
        <taxon>Ferrovum</taxon>
    </lineage>
</organism>
<dbReference type="GO" id="GO:0008962">
    <property type="term" value="F:phosphatidylglycerophosphatase activity"/>
    <property type="evidence" value="ECO:0007669"/>
    <property type="project" value="UniProtKB-EC"/>
</dbReference>
<dbReference type="GO" id="GO:0005886">
    <property type="term" value="C:plasma membrane"/>
    <property type="evidence" value="ECO:0007669"/>
    <property type="project" value="UniProtKB-SubCell"/>
</dbReference>
<evidence type="ECO:0000313" key="6">
    <source>
        <dbReference type="Proteomes" id="UP000075653"/>
    </source>
</evidence>
<dbReference type="Proteomes" id="UP000683551">
    <property type="component" value="Chromosome"/>
</dbReference>
<dbReference type="RefSeq" id="WP_051862347.1">
    <property type="nucleotide sequence ID" value="NZ_CP053675.1"/>
</dbReference>
<keyword evidence="1 4" id="KW-0378">Hydrolase</keyword>
<proteinExistence type="predicted"/>
<keyword evidence="1" id="KW-0595">Phospholipid degradation</keyword>
<keyword evidence="1" id="KW-0460">Magnesium</keyword>
<dbReference type="UniPathway" id="UPA00084">
    <property type="reaction ID" value="UER00504"/>
</dbReference>
<keyword evidence="1 2" id="KW-0812">Transmembrane</keyword>
<feature type="transmembrane region" description="Helical" evidence="2">
    <location>
        <begin position="25"/>
        <end position="44"/>
    </location>
</feature>
<dbReference type="InterPro" id="IPR007686">
    <property type="entry name" value="YutG/PgpA"/>
</dbReference>
<keyword evidence="1" id="KW-1003">Cell membrane</keyword>
<dbReference type="InterPro" id="IPR036681">
    <property type="entry name" value="PgpA-like_sf"/>
</dbReference>
<dbReference type="Pfam" id="PF04608">
    <property type="entry name" value="PgpA"/>
    <property type="match status" value="1"/>
</dbReference>
<dbReference type="CDD" id="cd06971">
    <property type="entry name" value="PgpA"/>
    <property type="match status" value="1"/>
</dbReference>
<keyword evidence="6" id="KW-1185">Reference proteome</keyword>
<name>A0A8F3DYT1_9PROT</name>
<dbReference type="PATRIC" id="fig|1789004.3.peg.858"/>
<gene>
    <name evidence="4" type="primary">pgpA</name>
    <name evidence="4" type="ORF">FEMY_08460</name>
    <name evidence="5" type="ORF">JZL65_07195</name>
</gene>
<dbReference type="AlphaFoldDB" id="A0A8F3DYT1"/>
<dbReference type="Proteomes" id="UP000075653">
    <property type="component" value="Unassembled WGS sequence"/>
</dbReference>
<sequence>MKRATASFMKESPLHWVALGGGAGLSPWAPGTVGSLLGFPLFLLLRSLPWGVQWSLLAGLFLFGIWACGATARALEDEDPKAVVWDEVVACAGVLLLAPPTGLGWMLGFGLFRLFDIWKPFPIGWVDRRIKGGVGIMLDDALAAVLAMWILWHIKGVWHGHF</sequence>
<evidence type="ECO:0000313" key="5">
    <source>
        <dbReference type="EMBL" id="QWY76304.1"/>
    </source>
</evidence>
<protein>
    <recommendedName>
        <fullName evidence="1">Phosphatidylglycerophosphatase A</fullName>
        <ecNumber evidence="1">3.1.3.27</ecNumber>
    </recommendedName>
    <alternativeName>
        <fullName evidence="1">Phosphatidylglycerolphosphate phosphatase A</fullName>
    </alternativeName>
</protein>
<keyword evidence="1" id="KW-1208">Phospholipid metabolism</keyword>
<comment type="subcellular location">
    <subcellularLocation>
        <location evidence="1">Cell inner membrane</location>
        <topology evidence="1">Multi-pass membrane protein</topology>
    </subcellularLocation>
</comment>
<keyword evidence="1" id="KW-0443">Lipid metabolism</keyword>
<feature type="transmembrane region" description="Helical" evidence="2">
    <location>
        <begin position="56"/>
        <end position="75"/>
    </location>
</feature>
<feature type="transmembrane region" description="Helical" evidence="2">
    <location>
        <begin position="133"/>
        <end position="152"/>
    </location>
</feature>
<keyword evidence="2" id="KW-1133">Transmembrane helix</keyword>
<dbReference type="EMBL" id="LRRD01000013">
    <property type="protein sequence ID" value="KXW58447.1"/>
    <property type="molecule type" value="Genomic_DNA"/>
</dbReference>
<dbReference type="GeneID" id="301709525"/>
<dbReference type="GO" id="GO:0009395">
    <property type="term" value="P:phospholipid catabolic process"/>
    <property type="evidence" value="ECO:0007669"/>
    <property type="project" value="UniProtKB-KW"/>
</dbReference>
<comment type="cofactor">
    <cofactor evidence="1">
        <name>Mg(2+)</name>
        <dbReference type="ChEBI" id="CHEBI:18420"/>
    </cofactor>
</comment>
<comment type="pathway">
    <text evidence="1">Phospholipid metabolism; phosphatidylglycerol biosynthesis; phosphatidylglycerol from CDP-diacylglycerol: step 2/2.</text>
</comment>
<dbReference type="OrthoDB" id="9804091at2"/>
<evidence type="ECO:0000256" key="1">
    <source>
        <dbReference type="PIRNR" id="PIRNR006162"/>
    </source>
</evidence>
<keyword evidence="1 2" id="KW-0472">Membrane</keyword>
<feature type="transmembrane region" description="Helical" evidence="2">
    <location>
        <begin position="87"/>
        <end position="112"/>
    </location>
</feature>
<accession>A0A149VZ06</accession>
<evidence type="ECO:0000259" key="3">
    <source>
        <dbReference type="Pfam" id="PF04608"/>
    </source>
</evidence>
<feature type="domain" description="YutG/PgpA" evidence="3">
    <location>
        <begin position="16"/>
        <end position="152"/>
    </location>
</feature>
<dbReference type="PANTHER" id="PTHR36305">
    <property type="entry name" value="PHOSPHATIDYLGLYCEROPHOSPHATASE A"/>
    <property type="match status" value="1"/>
</dbReference>
<evidence type="ECO:0000256" key="2">
    <source>
        <dbReference type="SAM" id="Phobius"/>
    </source>
</evidence>
<comment type="function">
    <text evidence="1">Lipid phosphatase which dephosphorylates phosphatidylglycerophosphate (PGP) to phosphatidylglycerol (PG).</text>
</comment>
<comment type="catalytic activity">
    <reaction evidence="1">
        <text>a 1,2-diacyl-sn-glycero-3-phospho-(1'-sn-glycero-3'-phosphate) + H2O = a 1,2-diacyl-sn-glycero-3-phospho-(1'-sn-glycerol) + phosphate</text>
        <dbReference type="Rhea" id="RHEA:33751"/>
        <dbReference type="ChEBI" id="CHEBI:15377"/>
        <dbReference type="ChEBI" id="CHEBI:43474"/>
        <dbReference type="ChEBI" id="CHEBI:60110"/>
        <dbReference type="ChEBI" id="CHEBI:64716"/>
        <dbReference type="EC" id="3.1.3.27"/>
    </reaction>
</comment>
<dbReference type="EMBL" id="CP071137">
    <property type="protein sequence ID" value="QWY76304.1"/>
    <property type="molecule type" value="Genomic_DNA"/>
</dbReference>
<evidence type="ECO:0000313" key="4">
    <source>
        <dbReference type="EMBL" id="KXW58447.1"/>
    </source>
</evidence>
<dbReference type="InterPro" id="IPR026037">
    <property type="entry name" value="PgpA"/>
</dbReference>
<dbReference type="GO" id="GO:0046872">
    <property type="term" value="F:metal ion binding"/>
    <property type="evidence" value="ECO:0007669"/>
    <property type="project" value="UniProtKB-KW"/>
</dbReference>
<dbReference type="EC" id="3.1.3.27" evidence="1"/>
<reference evidence="4 6" key="1">
    <citation type="submission" date="2016-01" db="EMBL/GenBank/DDBJ databases">
        <title>Genome sequence of the acidophilic iron oxidising Ferrovum strain Z-31.</title>
        <authorList>
            <person name="Poehlein A."/>
            <person name="Ullrich S.R."/>
            <person name="Schloemann M."/>
            <person name="Muehling M."/>
            <person name="Daniel R."/>
        </authorList>
    </citation>
    <scope>NUCLEOTIDE SEQUENCE [LARGE SCALE GENOMIC DNA]</scope>
    <source>
        <strain evidence="4 6">Z-31</strain>
    </source>
</reference>
<keyword evidence="1" id="KW-0479">Metal-binding</keyword>
<accession>A0A8F3DYT1</accession>
<keyword evidence="1" id="KW-0997">Cell inner membrane</keyword>
<reference evidence="5" key="2">
    <citation type="submission" date="2021-02" db="EMBL/GenBank/DDBJ databases">
        <title>Comparative genomics of Ferrovum myxofaciens strains, predominant extremophile bacteria forming large biofilm stalactites in acid mine ecosystems.</title>
        <authorList>
            <person name="Burkartova K."/>
            <person name="Ridl J."/>
            <person name="Pajer P."/>
            <person name="Falteisek L."/>
        </authorList>
    </citation>
    <scope>NUCLEOTIDE SEQUENCE</scope>
    <source>
        <strain evidence="5">MI1III</strain>
    </source>
</reference>
<keyword evidence="1" id="KW-0442">Lipid degradation</keyword>
<dbReference type="SUPFAM" id="SSF101307">
    <property type="entry name" value="YutG-like"/>
    <property type="match status" value="1"/>
</dbReference>
<dbReference type="GO" id="GO:0006655">
    <property type="term" value="P:phosphatidylglycerol biosynthetic process"/>
    <property type="evidence" value="ECO:0007669"/>
    <property type="project" value="UniProtKB-UniPathway"/>
</dbReference>